<keyword evidence="3" id="KW-1185">Reference proteome</keyword>
<dbReference type="Pfam" id="PF03572">
    <property type="entry name" value="Peptidase_S41"/>
    <property type="match status" value="1"/>
</dbReference>
<reference evidence="3" key="1">
    <citation type="journal article" date="2019" name="Int. J. Syst. Evol. Microbiol.">
        <title>The Global Catalogue of Microorganisms (GCM) 10K type strain sequencing project: providing services to taxonomists for standard genome sequencing and annotation.</title>
        <authorList>
            <consortium name="The Broad Institute Genomics Platform"/>
            <consortium name="The Broad Institute Genome Sequencing Center for Infectious Disease"/>
            <person name="Wu L."/>
            <person name="Ma J."/>
        </authorList>
    </citation>
    <scope>NUCLEOTIDE SEQUENCE [LARGE SCALE GENOMIC DNA]</scope>
    <source>
        <strain evidence="3">CECT 8010</strain>
    </source>
</reference>
<dbReference type="EMBL" id="JBHSDC010000029">
    <property type="protein sequence ID" value="MFC4233023.1"/>
    <property type="molecule type" value="Genomic_DNA"/>
</dbReference>
<organism evidence="2 3">
    <name type="scientific">Parasediminibacterium paludis</name>
    <dbReference type="NCBI Taxonomy" id="908966"/>
    <lineage>
        <taxon>Bacteria</taxon>
        <taxon>Pseudomonadati</taxon>
        <taxon>Bacteroidota</taxon>
        <taxon>Chitinophagia</taxon>
        <taxon>Chitinophagales</taxon>
        <taxon>Chitinophagaceae</taxon>
        <taxon>Parasediminibacterium</taxon>
    </lineage>
</organism>
<dbReference type="Proteomes" id="UP001595906">
    <property type="component" value="Unassembled WGS sequence"/>
</dbReference>
<dbReference type="InterPro" id="IPR029045">
    <property type="entry name" value="ClpP/crotonase-like_dom_sf"/>
</dbReference>
<dbReference type="SMART" id="SM00245">
    <property type="entry name" value="TSPc"/>
    <property type="match status" value="1"/>
</dbReference>
<dbReference type="PANTHER" id="PTHR32060:SF30">
    <property type="entry name" value="CARBOXY-TERMINAL PROCESSING PROTEASE CTPA"/>
    <property type="match status" value="1"/>
</dbReference>
<comment type="caution">
    <text evidence="2">The sequence shown here is derived from an EMBL/GenBank/DDBJ whole genome shotgun (WGS) entry which is preliminary data.</text>
</comment>
<protein>
    <submittedName>
        <fullName evidence="2">S41 family peptidase</fullName>
    </submittedName>
</protein>
<accession>A0ABV8PY38</accession>
<dbReference type="InterPro" id="IPR005151">
    <property type="entry name" value="Tail-specific_protease"/>
</dbReference>
<dbReference type="PROSITE" id="PS51257">
    <property type="entry name" value="PROKAR_LIPOPROTEIN"/>
    <property type="match status" value="1"/>
</dbReference>
<evidence type="ECO:0000259" key="1">
    <source>
        <dbReference type="SMART" id="SM00245"/>
    </source>
</evidence>
<proteinExistence type="predicted"/>
<name>A0ABV8PY38_9BACT</name>
<dbReference type="PANTHER" id="PTHR32060">
    <property type="entry name" value="TAIL-SPECIFIC PROTEASE"/>
    <property type="match status" value="1"/>
</dbReference>
<evidence type="ECO:0000313" key="2">
    <source>
        <dbReference type="EMBL" id="MFC4233023.1"/>
    </source>
</evidence>
<dbReference type="Gene3D" id="3.90.226.10">
    <property type="entry name" value="2-enoyl-CoA Hydratase, Chain A, domain 1"/>
    <property type="match status" value="1"/>
</dbReference>
<dbReference type="SUPFAM" id="SSF52096">
    <property type="entry name" value="ClpP/crotonase"/>
    <property type="match status" value="1"/>
</dbReference>
<feature type="domain" description="Tail specific protease" evidence="1">
    <location>
        <begin position="227"/>
        <end position="475"/>
    </location>
</feature>
<evidence type="ECO:0000313" key="3">
    <source>
        <dbReference type="Proteomes" id="UP001595906"/>
    </source>
</evidence>
<dbReference type="RefSeq" id="WP_379015116.1">
    <property type="nucleotide sequence ID" value="NZ_JBHSDC010000029.1"/>
</dbReference>
<sequence>MQQRLVSIIAFACVFTACTSSKIKHYQFNQKTAAPQLQRDVVLLKKILEANHPSLYWYTPKDTIDAAFSAAINAITDSLDEVAFRNKVATIISQIKCGHTSVRFSANYSKAIEQHRYPCFPLSIKTWGDSMVVLGSFFPRDSTFKRGTIITAINGRNTHQLMANMFPLISTDGNSNGFKSQVISSNFPNWYKLAFGVDSTYRVDYINEKGEAKTVTVKNFWPTRKVTTTKDTSLKKAVTTTPSAKQPSKHQQRQAQLFAKRSLTIDTTNSTALLHVGTFSDRLKPFFRKSMKSITLSGVKNIIIDVRDNTGGKLENSTFLTKYFIDKPFKTGDTVAAITNNIHYKKYIPQSYFLWLPMHLFSKKKADGRYHKQIEERKISRPAIKYHFNGNIYLLQGGLSFSAATLFTSNLKGQQNVTIVGEESGGGYYGNTAMFLPTVILPNSKLRIILPLYRLVIDSNRHQDGRGVLPDILVLPNSNAIKQGKDVKIDTVKALLLKKHS</sequence>
<gene>
    <name evidence="2" type="ORF">ACFOW1_14070</name>
</gene>